<dbReference type="AlphaFoldDB" id="M3BQY3"/>
<feature type="compositionally biased region" description="Low complexity" evidence="1">
    <location>
        <begin position="239"/>
        <end position="252"/>
    </location>
</feature>
<dbReference type="HOGENOM" id="CLU_765407_0_0_1"/>
<gene>
    <name evidence="2" type="ORF">SEPMUDRAFT_111861</name>
</gene>
<feature type="compositionally biased region" description="Low complexity" evidence="1">
    <location>
        <begin position="340"/>
        <end position="349"/>
    </location>
</feature>
<sequence length="362" mass="41187">MTCVPRPFTPTHFYMLETTRQLQPGTALEVFQRSADLVRAAHLALLEPTRNLGPRADGLDDALLIWFHNRTEKACGASIREALDRVKVRKEYFVRFYDEATAHAELKAFLAQFPEPRDHNSGLVAWFTQPHYEWLQRVSGIEIPTLLRIFQRDDRMQQYAVAAINNINTAPPEAYLPEEAAPVGLPGHPSPQLVDQYINIQDEMQGLEHSQQDIVDRVQQDLFPDPEPLDVDLHPRPQRGPGSSPRTSPRPSRALHEHYRAAADRRGEGSRPEFENLMRREFPPSPPKGRGVGPRTSPRSVRPTTSPEQAEGGEGSKKRKRWSLARIFPKFKRKPKPKTGTKVTTPPSTGRKRVVRRRNGTY</sequence>
<dbReference type="RefSeq" id="XP_016756644.1">
    <property type="nucleotide sequence ID" value="XM_016900944.1"/>
</dbReference>
<keyword evidence="3" id="KW-1185">Reference proteome</keyword>
<evidence type="ECO:0000256" key="1">
    <source>
        <dbReference type="SAM" id="MobiDB-lite"/>
    </source>
</evidence>
<reference evidence="2 3" key="1">
    <citation type="journal article" date="2012" name="PLoS Pathog.">
        <title>Diverse lifestyles and strategies of plant pathogenesis encoded in the genomes of eighteen Dothideomycetes fungi.</title>
        <authorList>
            <person name="Ohm R.A."/>
            <person name="Feau N."/>
            <person name="Henrissat B."/>
            <person name="Schoch C.L."/>
            <person name="Horwitz B.A."/>
            <person name="Barry K.W."/>
            <person name="Condon B.J."/>
            <person name="Copeland A.C."/>
            <person name="Dhillon B."/>
            <person name="Glaser F."/>
            <person name="Hesse C.N."/>
            <person name="Kosti I."/>
            <person name="LaButti K."/>
            <person name="Lindquist E.A."/>
            <person name="Lucas S."/>
            <person name="Salamov A.A."/>
            <person name="Bradshaw R.E."/>
            <person name="Ciuffetti L."/>
            <person name="Hamelin R.C."/>
            <person name="Kema G.H.J."/>
            <person name="Lawrence C."/>
            <person name="Scott J.A."/>
            <person name="Spatafora J.W."/>
            <person name="Turgeon B.G."/>
            <person name="de Wit P.J.G.M."/>
            <person name="Zhong S."/>
            <person name="Goodwin S.B."/>
            <person name="Grigoriev I.V."/>
        </authorList>
    </citation>
    <scope>NUCLEOTIDE SEQUENCE [LARGE SCALE GENOMIC DNA]</scope>
    <source>
        <strain evidence="2 3">SO2202</strain>
    </source>
</reference>
<organism evidence="2 3">
    <name type="scientific">Sphaerulina musiva (strain SO2202)</name>
    <name type="common">Poplar stem canker fungus</name>
    <name type="synonym">Septoria musiva</name>
    <dbReference type="NCBI Taxonomy" id="692275"/>
    <lineage>
        <taxon>Eukaryota</taxon>
        <taxon>Fungi</taxon>
        <taxon>Dikarya</taxon>
        <taxon>Ascomycota</taxon>
        <taxon>Pezizomycotina</taxon>
        <taxon>Dothideomycetes</taxon>
        <taxon>Dothideomycetidae</taxon>
        <taxon>Mycosphaerellales</taxon>
        <taxon>Mycosphaerellaceae</taxon>
        <taxon>Sphaerulina</taxon>
    </lineage>
</organism>
<feature type="region of interest" description="Disordered" evidence="1">
    <location>
        <begin position="222"/>
        <end position="362"/>
    </location>
</feature>
<proteinExistence type="predicted"/>
<name>M3BQY3_SPHMS</name>
<feature type="compositionally biased region" description="Polar residues" evidence="1">
    <location>
        <begin position="297"/>
        <end position="308"/>
    </location>
</feature>
<accession>M3BQY3</accession>
<dbReference type="GeneID" id="27898081"/>
<dbReference type="EMBL" id="KB456271">
    <property type="protein sequence ID" value="EMF08523.1"/>
    <property type="molecule type" value="Genomic_DNA"/>
</dbReference>
<feature type="compositionally biased region" description="Basic residues" evidence="1">
    <location>
        <begin position="350"/>
        <end position="362"/>
    </location>
</feature>
<feature type="compositionally biased region" description="Basic and acidic residues" evidence="1">
    <location>
        <begin position="254"/>
        <end position="282"/>
    </location>
</feature>
<protein>
    <submittedName>
        <fullName evidence="2">Uncharacterized protein</fullName>
    </submittedName>
</protein>
<evidence type="ECO:0000313" key="3">
    <source>
        <dbReference type="Proteomes" id="UP000016931"/>
    </source>
</evidence>
<evidence type="ECO:0000313" key="2">
    <source>
        <dbReference type="EMBL" id="EMF08523.1"/>
    </source>
</evidence>
<feature type="compositionally biased region" description="Basic residues" evidence="1">
    <location>
        <begin position="317"/>
        <end position="339"/>
    </location>
</feature>
<dbReference type="Proteomes" id="UP000016931">
    <property type="component" value="Unassembled WGS sequence"/>
</dbReference>